<keyword evidence="2" id="KW-1185">Reference proteome</keyword>
<sequence>MTDEKALRHLASELSTLSKDFNHLRNKALEEHHAERTPQAGAFEVESETLDEAINQLEQIENERKAGPLSAESEKKVTLLHKLVTDMKGKLPVDRK</sequence>
<protein>
    <recommendedName>
        <fullName evidence="3">DUF465 domain-containing protein</fullName>
    </recommendedName>
</protein>
<comment type="caution">
    <text evidence="1">The sequence shown here is derived from an EMBL/GenBank/DDBJ whole genome shotgun (WGS) entry which is preliminary data.</text>
</comment>
<name>A0A506ULU4_9PROT</name>
<evidence type="ECO:0000313" key="2">
    <source>
        <dbReference type="Proteomes" id="UP000315037"/>
    </source>
</evidence>
<evidence type="ECO:0008006" key="3">
    <source>
        <dbReference type="Google" id="ProtNLM"/>
    </source>
</evidence>
<dbReference type="EMBL" id="SORZ01000002">
    <property type="protein sequence ID" value="TPW34153.1"/>
    <property type="molecule type" value="Genomic_DNA"/>
</dbReference>
<organism evidence="1 2">
    <name type="scientific">Oecophyllibacter saccharovorans</name>
    <dbReference type="NCBI Taxonomy" id="2558360"/>
    <lineage>
        <taxon>Bacteria</taxon>
        <taxon>Pseudomonadati</taxon>
        <taxon>Pseudomonadota</taxon>
        <taxon>Alphaproteobacteria</taxon>
        <taxon>Acetobacterales</taxon>
        <taxon>Acetobacteraceae</taxon>
        <taxon>Oecophyllibacter</taxon>
    </lineage>
</organism>
<dbReference type="Proteomes" id="UP000315037">
    <property type="component" value="Unassembled WGS sequence"/>
</dbReference>
<evidence type="ECO:0000313" key="1">
    <source>
        <dbReference type="EMBL" id="TPW34153.1"/>
    </source>
</evidence>
<dbReference type="RefSeq" id="WP_165600807.1">
    <property type="nucleotide sequence ID" value="NZ_SORZ01000002.1"/>
</dbReference>
<dbReference type="AlphaFoldDB" id="A0A506ULU4"/>
<reference evidence="1 2" key="1">
    <citation type="submission" date="2019-03" db="EMBL/GenBank/DDBJ databases">
        <title>The complete genome sequence of Neokomagataea sp. Jb2 NBRC113641.</title>
        <authorList>
            <person name="Chua K.-O."/>
            <person name="Chan K.-G."/>
            <person name="See-Too W.-S."/>
        </authorList>
    </citation>
    <scope>NUCLEOTIDE SEQUENCE [LARGE SCALE GENOMIC DNA]</scope>
    <source>
        <strain evidence="1 2">Jb2</strain>
    </source>
</reference>
<gene>
    <name evidence="1" type="ORF">E3202_06415</name>
</gene>
<accession>A0A506ULU4</accession>
<proteinExistence type="predicted"/>